<evidence type="ECO:0000313" key="2">
    <source>
        <dbReference type="Proteomes" id="UP000277204"/>
    </source>
</evidence>
<dbReference type="AlphaFoldDB" id="A0A3P7ZH06"/>
<keyword evidence="2" id="KW-1185">Reference proteome</keyword>
<accession>A0A3P7ZH06</accession>
<dbReference type="Proteomes" id="UP000277204">
    <property type="component" value="Unassembled WGS sequence"/>
</dbReference>
<name>A0A3P7ZH06_9TREM</name>
<evidence type="ECO:0000313" key="1">
    <source>
        <dbReference type="EMBL" id="VDO99551.1"/>
    </source>
</evidence>
<protein>
    <submittedName>
        <fullName evidence="1">Uncharacterized protein</fullName>
    </submittedName>
</protein>
<organism evidence="1 2">
    <name type="scientific">Schistosoma margrebowiei</name>
    <dbReference type="NCBI Taxonomy" id="48269"/>
    <lineage>
        <taxon>Eukaryota</taxon>
        <taxon>Metazoa</taxon>
        <taxon>Spiralia</taxon>
        <taxon>Lophotrochozoa</taxon>
        <taxon>Platyhelminthes</taxon>
        <taxon>Trematoda</taxon>
        <taxon>Digenea</taxon>
        <taxon>Strigeidida</taxon>
        <taxon>Schistosomatoidea</taxon>
        <taxon>Schistosomatidae</taxon>
        <taxon>Schistosoma</taxon>
    </lineage>
</organism>
<reference evidence="1 2" key="1">
    <citation type="submission" date="2018-11" db="EMBL/GenBank/DDBJ databases">
        <authorList>
            <consortium name="Pathogen Informatics"/>
        </authorList>
    </citation>
    <scope>NUCLEOTIDE SEQUENCE [LARGE SCALE GENOMIC DNA]</scope>
    <source>
        <strain evidence="1 2">Zambia</strain>
    </source>
</reference>
<proteinExistence type="predicted"/>
<gene>
    <name evidence="1" type="ORF">SMRZ_LOCUS12280</name>
</gene>
<dbReference type="EMBL" id="UZAI01007570">
    <property type="protein sequence ID" value="VDO99551.1"/>
    <property type="molecule type" value="Genomic_DNA"/>
</dbReference>
<sequence>MHLGLVDVYSGTRTQYPSLQTPPRYPLHFVLKINRVYLFNYVEHFIFLQLMSSHFLLM</sequence>